<keyword evidence="4" id="KW-1185">Reference proteome</keyword>
<gene>
    <name evidence="2" type="ORF">C1SCF055_LOCUS42537</name>
</gene>
<feature type="region of interest" description="Disordered" evidence="1">
    <location>
        <begin position="182"/>
        <end position="213"/>
    </location>
</feature>
<feature type="compositionally biased region" description="Basic and acidic residues" evidence="1">
    <location>
        <begin position="23"/>
        <end position="40"/>
    </location>
</feature>
<evidence type="ECO:0008006" key="5">
    <source>
        <dbReference type="Google" id="ProtNLM"/>
    </source>
</evidence>
<dbReference type="InterPro" id="IPR029071">
    <property type="entry name" value="Ubiquitin-like_domsf"/>
</dbReference>
<dbReference type="Proteomes" id="UP001152797">
    <property type="component" value="Unassembled WGS sequence"/>
</dbReference>
<evidence type="ECO:0000313" key="4">
    <source>
        <dbReference type="Proteomes" id="UP001152797"/>
    </source>
</evidence>
<sequence length="213" mass="23505">MAEWKLHSMPKKPTRRRIVCPTRSEDVSLPKLEPRSERSEPSPLCTEPSPVRDTVRGRAVEKARSSPTAAAPLTVTVRAMYFSNDGTQADTGSQVTLQVWTSSTVEELLGSVRDAVGCSKGRLLFRMRPLPDPSATLEMCGVHRDPSALHLLISRRFRPQEVIEKAQAEAAELQVAMTMAAAEAAARPKKRRNPQPSQQSPREVVEVSPEELS</sequence>
<organism evidence="2">
    <name type="scientific">Cladocopium goreaui</name>
    <dbReference type="NCBI Taxonomy" id="2562237"/>
    <lineage>
        <taxon>Eukaryota</taxon>
        <taxon>Sar</taxon>
        <taxon>Alveolata</taxon>
        <taxon>Dinophyceae</taxon>
        <taxon>Suessiales</taxon>
        <taxon>Symbiodiniaceae</taxon>
        <taxon>Cladocopium</taxon>
    </lineage>
</organism>
<dbReference type="EMBL" id="CAMXCT010006665">
    <property type="protein sequence ID" value="CAI4017929.1"/>
    <property type="molecule type" value="Genomic_DNA"/>
</dbReference>
<evidence type="ECO:0000256" key="1">
    <source>
        <dbReference type="SAM" id="MobiDB-lite"/>
    </source>
</evidence>
<dbReference type="EMBL" id="CAMXCT030006665">
    <property type="protein sequence ID" value="CAL4805241.1"/>
    <property type="molecule type" value="Genomic_DNA"/>
</dbReference>
<proteinExistence type="predicted"/>
<evidence type="ECO:0000313" key="3">
    <source>
        <dbReference type="EMBL" id="CAL1171304.1"/>
    </source>
</evidence>
<feature type="compositionally biased region" description="Basic residues" evidence="1">
    <location>
        <begin position="8"/>
        <end position="18"/>
    </location>
</feature>
<dbReference type="OrthoDB" id="440777at2759"/>
<dbReference type="EMBL" id="CAMXCT020006665">
    <property type="protein sequence ID" value="CAL1171304.1"/>
    <property type="molecule type" value="Genomic_DNA"/>
</dbReference>
<feature type="region of interest" description="Disordered" evidence="1">
    <location>
        <begin position="1"/>
        <end position="51"/>
    </location>
</feature>
<protein>
    <recommendedName>
        <fullName evidence="5">Ubiquitin-like domain-containing protein</fullName>
    </recommendedName>
</protein>
<comment type="caution">
    <text evidence="2">The sequence shown here is derived from an EMBL/GenBank/DDBJ whole genome shotgun (WGS) entry which is preliminary data.</text>
</comment>
<reference evidence="3" key="2">
    <citation type="submission" date="2024-04" db="EMBL/GenBank/DDBJ databases">
        <authorList>
            <person name="Chen Y."/>
            <person name="Shah S."/>
            <person name="Dougan E. K."/>
            <person name="Thang M."/>
            <person name="Chan C."/>
        </authorList>
    </citation>
    <scope>NUCLEOTIDE SEQUENCE [LARGE SCALE GENOMIC DNA]</scope>
</reference>
<reference evidence="2" key="1">
    <citation type="submission" date="2022-10" db="EMBL/GenBank/DDBJ databases">
        <authorList>
            <person name="Chen Y."/>
            <person name="Dougan E. K."/>
            <person name="Chan C."/>
            <person name="Rhodes N."/>
            <person name="Thang M."/>
        </authorList>
    </citation>
    <scope>NUCLEOTIDE SEQUENCE</scope>
</reference>
<evidence type="ECO:0000313" key="2">
    <source>
        <dbReference type="EMBL" id="CAI4017929.1"/>
    </source>
</evidence>
<dbReference type="SUPFAM" id="SSF54236">
    <property type="entry name" value="Ubiquitin-like"/>
    <property type="match status" value="1"/>
</dbReference>
<name>A0A9P1GN60_9DINO</name>
<dbReference type="AlphaFoldDB" id="A0A9P1GN60"/>
<accession>A0A9P1GN60</accession>